<dbReference type="VEuPathDB" id="FungiDB:SDRG_08343"/>
<name>T0Q8D1_SAPDV</name>
<keyword evidence="5" id="KW-0732">Signal</keyword>
<keyword evidence="3" id="KW-0326">Glycosidase</keyword>
<reference evidence="6 7" key="1">
    <citation type="submission" date="2012-04" db="EMBL/GenBank/DDBJ databases">
        <title>The Genome Sequence of Saprolegnia declina VS20.</title>
        <authorList>
            <consortium name="The Broad Institute Genome Sequencing Platform"/>
            <person name="Russ C."/>
            <person name="Nusbaum C."/>
            <person name="Tyler B."/>
            <person name="van West P."/>
            <person name="Dieguez-Uribeondo J."/>
            <person name="de Bruijn I."/>
            <person name="Tripathy S."/>
            <person name="Jiang R."/>
            <person name="Young S.K."/>
            <person name="Zeng Q."/>
            <person name="Gargeya S."/>
            <person name="Fitzgerald M."/>
            <person name="Haas B."/>
            <person name="Abouelleil A."/>
            <person name="Alvarado L."/>
            <person name="Arachchi H.M."/>
            <person name="Berlin A."/>
            <person name="Chapman S.B."/>
            <person name="Goldberg J."/>
            <person name="Griggs A."/>
            <person name="Gujja S."/>
            <person name="Hansen M."/>
            <person name="Howarth C."/>
            <person name="Imamovic A."/>
            <person name="Larimer J."/>
            <person name="McCowen C."/>
            <person name="Montmayeur A."/>
            <person name="Murphy C."/>
            <person name="Neiman D."/>
            <person name="Pearson M."/>
            <person name="Priest M."/>
            <person name="Roberts A."/>
            <person name="Saif S."/>
            <person name="Shea T."/>
            <person name="Sisk P."/>
            <person name="Sykes S."/>
            <person name="Wortman J."/>
            <person name="Nusbaum C."/>
            <person name="Birren B."/>
        </authorList>
    </citation>
    <scope>NUCLEOTIDE SEQUENCE [LARGE SCALE GENOMIC DNA]</scope>
    <source>
        <strain evidence="6 7">VS20</strain>
    </source>
</reference>
<dbReference type="Gene3D" id="3.20.20.80">
    <property type="entry name" value="Glycosidases"/>
    <property type="match status" value="1"/>
</dbReference>
<evidence type="ECO:0000256" key="4">
    <source>
        <dbReference type="RuleBase" id="RU003690"/>
    </source>
</evidence>
<comment type="similarity">
    <text evidence="1 4">Belongs to the glycosyl hydrolase 1 family.</text>
</comment>
<evidence type="ECO:0000313" key="6">
    <source>
        <dbReference type="EMBL" id="EQC34134.1"/>
    </source>
</evidence>
<dbReference type="GO" id="GO:0008422">
    <property type="term" value="F:beta-glucosidase activity"/>
    <property type="evidence" value="ECO:0007669"/>
    <property type="project" value="TreeGrafter"/>
</dbReference>
<dbReference type="SUPFAM" id="SSF51445">
    <property type="entry name" value="(Trans)glycosidases"/>
    <property type="match status" value="1"/>
</dbReference>
<keyword evidence="7" id="KW-1185">Reference proteome</keyword>
<evidence type="ECO:0000256" key="5">
    <source>
        <dbReference type="SAM" id="SignalP"/>
    </source>
</evidence>
<dbReference type="RefSeq" id="XP_008612446.1">
    <property type="nucleotide sequence ID" value="XM_008614224.1"/>
</dbReference>
<feature type="signal peptide" evidence="5">
    <location>
        <begin position="1"/>
        <end position="26"/>
    </location>
</feature>
<proteinExistence type="inferred from homology"/>
<accession>T0Q8D1</accession>
<dbReference type="InterPro" id="IPR001360">
    <property type="entry name" value="Glyco_hydro_1"/>
</dbReference>
<dbReference type="InterPro" id="IPR017853">
    <property type="entry name" value="GH"/>
</dbReference>
<feature type="chain" id="PRO_5004569409" description="Beta-glucosidase" evidence="5">
    <location>
        <begin position="27"/>
        <end position="150"/>
    </location>
</feature>
<dbReference type="OMA" id="DIGAEWW"/>
<dbReference type="PANTHER" id="PTHR10353">
    <property type="entry name" value="GLYCOSYL HYDROLASE"/>
    <property type="match status" value="1"/>
</dbReference>
<evidence type="ECO:0000256" key="1">
    <source>
        <dbReference type="ARBA" id="ARBA00010838"/>
    </source>
</evidence>
<dbReference type="OrthoDB" id="65569at2759"/>
<keyword evidence="2" id="KW-0378">Hydrolase</keyword>
<sequence length="150" mass="17072">MGWNAVPWGFRKLLMWIQARYAPVGGIIVTENGCAVADDDQAVAAKDYFRVNFYRGYLAEMHKAITEFNVDVRGYYAWSFIDNYEWAFGYTKRFGLHWVNYETMERMPKASAIWFGHVLRSNSLALEDEYNGKSPEGSAAVAAAPLATSY</sequence>
<dbReference type="Proteomes" id="UP000030762">
    <property type="component" value="Unassembled WGS sequence"/>
</dbReference>
<evidence type="ECO:0000256" key="2">
    <source>
        <dbReference type="ARBA" id="ARBA00022801"/>
    </source>
</evidence>
<evidence type="ECO:0000256" key="3">
    <source>
        <dbReference type="ARBA" id="ARBA00023295"/>
    </source>
</evidence>
<evidence type="ECO:0000313" key="7">
    <source>
        <dbReference type="Proteomes" id="UP000030762"/>
    </source>
</evidence>
<dbReference type="STRING" id="1156394.T0Q8D1"/>
<dbReference type="GeneID" id="19949070"/>
<dbReference type="Pfam" id="PF00232">
    <property type="entry name" value="Glyco_hydro_1"/>
    <property type="match status" value="1"/>
</dbReference>
<dbReference type="eggNOG" id="KOG0626">
    <property type="taxonomic scope" value="Eukaryota"/>
</dbReference>
<protein>
    <recommendedName>
        <fullName evidence="8">Beta-glucosidase</fullName>
    </recommendedName>
</protein>
<dbReference type="GO" id="GO:0005975">
    <property type="term" value="P:carbohydrate metabolic process"/>
    <property type="evidence" value="ECO:0007669"/>
    <property type="project" value="InterPro"/>
</dbReference>
<dbReference type="EMBL" id="JH767156">
    <property type="protein sequence ID" value="EQC34134.1"/>
    <property type="molecule type" value="Genomic_DNA"/>
</dbReference>
<evidence type="ECO:0008006" key="8">
    <source>
        <dbReference type="Google" id="ProtNLM"/>
    </source>
</evidence>
<dbReference type="PANTHER" id="PTHR10353:SF36">
    <property type="entry name" value="LP05116P"/>
    <property type="match status" value="1"/>
</dbReference>
<dbReference type="AlphaFoldDB" id="T0Q8D1"/>
<dbReference type="InParanoid" id="T0Q8D1"/>
<dbReference type="PRINTS" id="PR00131">
    <property type="entry name" value="GLHYDRLASE1"/>
</dbReference>
<organism evidence="6 7">
    <name type="scientific">Saprolegnia diclina (strain VS20)</name>
    <dbReference type="NCBI Taxonomy" id="1156394"/>
    <lineage>
        <taxon>Eukaryota</taxon>
        <taxon>Sar</taxon>
        <taxon>Stramenopiles</taxon>
        <taxon>Oomycota</taxon>
        <taxon>Saprolegniomycetes</taxon>
        <taxon>Saprolegniales</taxon>
        <taxon>Saprolegniaceae</taxon>
        <taxon>Saprolegnia</taxon>
    </lineage>
</organism>
<gene>
    <name evidence="6" type="ORF">SDRG_08343</name>
</gene>